<gene>
    <name evidence="1" type="ORF">BM524_14575</name>
</gene>
<dbReference type="PANTHER" id="PTHR18901">
    <property type="entry name" value="2-DEOXYGLUCOSE-6-PHOSPHATE PHOSPHATASE 2"/>
    <property type="match status" value="1"/>
</dbReference>
<dbReference type="NCBIfam" id="TIGR01549">
    <property type="entry name" value="HAD-SF-IA-v1"/>
    <property type="match status" value="1"/>
</dbReference>
<dbReference type="InterPro" id="IPR036412">
    <property type="entry name" value="HAD-like_sf"/>
</dbReference>
<dbReference type="GO" id="GO:0016787">
    <property type="term" value="F:hydrolase activity"/>
    <property type="evidence" value="ECO:0007669"/>
    <property type="project" value="UniProtKB-KW"/>
</dbReference>
<dbReference type="NCBIfam" id="TIGR01509">
    <property type="entry name" value="HAD-SF-IA-v3"/>
    <property type="match status" value="1"/>
</dbReference>
<dbReference type="Proteomes" id="UP000182101">
    <property type="component" value="Chromosome"/>
</dbReference>
<keyword evidence="1" id="KW-0378">Hydrolase</keyword>
<evidence type="ECO:0000313" key="2">
    <source>
        <dbReference type="Proteomes" id="UP000182101"/>
    </source>
</evidence>
<proteinExistence type="predicted"/>
<evidence type="ECO:0000313" key="1">
    <source>
        <dbReference type="EMBL" id="APD90927.1"/>
    </source>
</evidence>
<dbReference type="PANTHER" id="PTHR18901:SF38">
    <property type="entry name" value="PSEUDOURIDINE-5'-PHOSPHATASE"/>
    <property type="match status" value="1"/>
</dbReference>
<reference evidence="1 2" key="1">
    <citation type="submission" date="2016-11" db="EMBL/GenBank/DDBJ databases">
        <title>Networking in microbes: conjugative elements and plasmids in the genus Alteromonas.</title>
        <authorList>
            <person name="Lopez-Perez M."/>
            <person name="Ramon-Marco N."/>
            <person name="Rodriguez-Valera F."/>
        </authorList>
    </citation>
    <scope>NUCLEOTIDE SEQUENCE [LARGE SCALE GENOMIC DNA]</scope>
    <source>
        <strain evidence="1 2">CP48</strain>
    </source>
</reference>
<name>A0AAC9JDI6_9ALTE</name>
<dbReference type="SFLD" id="SFLDG01129">
    <property type="entry name" value="C1.5:_HAD__Beta-PGM__Phosphata"/>
    <property type="match status" value="1"/>
</dbReference>
<dbReference type="Gene3D" id="1.10.150.240">
    <property type="entry name" value="Putative phosphatase, domain 2"/>
    <property type="match status" value="1"/>
</dbReference>
<dbReference type="Gene3D" id="3.40.50.1000">
    <property type="entry name" value="HAD superfamily/HAD-like"/>
    <property type="match status" value="1"/>
</dbReference>
<sequence length="233" mass="25418">MKDTSLAANPYIQLVIFDCDGVLIDSEILCKRVLISMLSELSVKIDGNYFDTYFLGKSYESAKEQVSDDFGVILPDAFRDNYWEALQVVFAKALMPTKGLEDILQRLAVRKCIATSSHPERVAFSLTTTGLDTLFNGDVTTSSEVARGKPAPDIFLLAAKKMGVAPEHCLVIEDSDAGIIGAINAGMSVVKYTGASHLQKNQPSGFENVPVIDNWCELPNLYPSIFKVALSQG</sequence>
<dbReference type="RefSeq" id="WP_071959881.1">
    <property type="nucleotide sequence ID" value="NZ_CP018024.1"/>
</dbReference>
<protein>
    <submittedName>
        <fullName evidence="1">HAD family hydrolase</fullName>
    </submittedName>
</protein>
<dbReference type="InterPro" id="IPR006439">
    <property type="entry name" value="HAD-SF_hydro_IA"/>
</dbReference>
<dbReference type="Pfam" id="PF00702">
    <property type="entry name" value="Hydrolase"/>
    <property type="match status" value="1"/>
</dbReference>
<dbReference type="InterPro" id="IPR023214">
    <property type="entry name" value="HAD_sf"/>
</dbReference>
<dbReference type="EMBL" id="CP018024">
    <property type="protein sequence ID" value="APD90927.1"/>
    <property type="molecule type" value="Genomic_DNA"/>
</dbReference>
<dbReference type="SFLD" id="SFLDS00003">
    <property type="entry name" value="Haloacid_Dehalogenase"/>
    <property type="match status" value="1"/>
</dbReference>
<dbReference type="SUPFAM" id="SSF56784">
    <property type="entry name" value="HAD-like"/>
    <property type="match status" value="1"/>
</dbReference>
<dbReference type="AlphaFoldDB" id="A0AAC9JDI6"/>
<accession>A0AAC9JDI6</accession>
<organism evidence="1 2">
    <name type="scientific">Alteromonas mediterranea</name>
    <dbReference type="NCBI Taxonomy" id="314275"/>
    <lineage>
        <taxon>Bacteria</taxon>
        <taxon>Pseudomonadati</taxon>
        <taxon>Pseudomonadota</taxon>
        <taxon>Gammaproteobacteria</taxon>
        <taxon>Alteromonadales</taxon>
        <taxon>Alteromonadaceae</taxon>
        <taxon>Alteromonas/Salinimonas group</taxon>
        <taxon>Alteromonas</taxon>
    </lineage>
</organism>
<dbReference type="InterPro" id="IPR023198">
    <property type="entry name" value="PGP-like_dom2"/>
</dbReference>